<evidence type="ECO:0000256" key="6">
    <source>
        <dbReference type="ARBA" id="ARBA00022840"/>
    </source>
</evidence>
<protein>
    <recommendedName>
        <fullName evidence="11">Potassium-transporting ATPase KdpC subunit</fullName>
    </recommendedName>
    <alternativeName>
        <fullName evidence="11">ATP phosphohydrolase [potassium-transporting] C chain</fullName>
    </alternativeName>
    <alternativeName>
        <fullName evidence="11">Potassium-binding and translocating subunit C</fullName>
    </alternativeName>
    <alternativeName>
        <fullName evidence="11">Potassium-translocating ATPase C chain</fullName>
    </alternativeName>
</protein>
<dbReference type="PIRSF" id="PIRSF001296">
    <property type="entry name" value="K_ATPase_KdpC"/>
    <property type="match status" value="1"/>
</dbReference>
<evidence type="ECO:0000256" key="3">
    <source>
        <dbReference type="ARBA" id="ARBA00022538"/>
    </source>
</evidence>
<proteinExistence type="inferred from homology"/>
<dbReference type="NCBIfam" id="TIGR00681">
    <property type="entry name" value="kdpC"/>
    <property type="match status" value="1"/>
</dbReference>
<dbReference type="Pfam" id="PF02669">
    <property type="entry name" value="KdpC"/>
    <property type="match status" value="1"/>
</dbReference>
<evidence type="ECO:0000313" key="13">
    <source>
        <dbReference type="EMBL" id="MBP2353499.1"/>
    </source>
</evidence>
<sequence length="209" mass="21714">MASNLPGSVRQFGVAIRALLVFTVALGILYPLAMTGAAQALFHGNANGSIITVNGKEVASGLIGQAYTMDSGKKDSAGKAIMVADPKWFQTRPSASDYDAKASGGSNLGPNNTDLRAAVQERKKAVAALESVNESQVPPDAVTASGSGLDPDISPAYAALQVNRVARERGLSVEQVQRLVKQNTDGRVLGFLGEPVVNVVKLNAALARL</sequence>
<gene>
    <name evidence="11" type="primary">kdpC</name>
    <name evidence="13" type="ORF">JOF29_004609</name>
</gene>
<dbReference type="NCBIfam" id="NF001454">
    <property type="entry name" value="PRK00315.1"/>
    <property type="match status" value="1"/>
</dbReference>
<keyword evidence="5 11" id="KW-0547">Nucleotide-binding</keyword>
<keyword evidence="7 11" id="KW-0630">Potassium</keyword>
<feature type="transmembrane region" description="Helical" evidence="11">
    <location>
        <begin position="12"/>
        <end position="33"/>
    </location>
</feature>
<keyword evidence="2 11" id="KW-1003">Cell membrane</keyword>
<keyword evidence="3 11" id="KW-0633">Potassium transport</keyword>
<comment type="subcellular location">
    <subcellularLocation>
        <location evidence="11">Cell membrane</location>
        <topology evidence="11">Single-pass membrane protein</topology>
    </subcellularLocation>
</comment>
<evidence type="ECO:0000256" key="1">
    <source>
        <dbReference type="ARBA" id="ARBA00022448"/>
    </source>
</evidence>
<comment type="similarity">
    <text evidence="11">Belongs to the KdpC family.</text>
</comment>
<dbReference type="PANTHER" id="PTHR30042:SF2">
    <property type="entry name" value="POTASSIUM-TRANSPORTING ATPASE KDPC SUBUNIT"/>
    <property type="match status" value="1"/>
</dbReference>
<feature type="region of interest" description="Disordered" evidence="12">
    <location>
        <begin position="93"/>
        <end position="113"/>
    </location>
</feature>
<comment type="subunit">
    <text evidence="11">The system is composed of three essential subunits: KdpA, KdpB and KdpC.</text>
</comment>
<evidence type="ECO:0000256" key="10">
    <source>
        <dbReference type="ARBA" id="ARBA00023136"/>
    </source>
</evidence>
<evidence type="ECO:0000313" key="14">
    <source>
        <dbReference type="Proteomes" id="UP000755585"/>
    </source>
</evidence>
<dbReference type="PANTHER" id="PTHR30042">
    <property type="entry name" value="POTASSIUM-TRANSPORTING ATPASE C CHAIN"/>
    <property type="match status" value="1"/>
</dbReference>
<evidence type="ECO:0000256" key="5">
    <source>
        <dbReference type="ARBA" id="ARBA00022741"/>
    </source>
</evidence>
<keyword evidence="8 11" id="KW-1133">Transmembrane helix</keyword>
<reference evidence="13 14" key="1">
    <citation type="submission" date="2021-03" db="EMBL/GenBank/DDBJ databases">
        <title>Sequencing the genomes of 1000 actinobacteria strains.</title>
        <authorList>
            <person name="Klenk H.-P."/>
        </authorList>
    </citation>
    <scope>NUCLEOTIDE SEQUENCE [LARGE SCALE GENOMIC DNA]</scope>
    <source>
        <strain evidence="13 14">DSM 18824</strain>
    </source>
</reference>
<evidence type="ECO:0000256" key="11">
    <source>
        <dbReference type="HAMAP-Rule" id="MF_00276"/>
    </source>
</evidence>
<name>A0ABS4UPL5_9ACTN</name>
<evidence type="ECO:0000256" key="4">
    <source>
        <dbReference type="ARBA" id="ARBA00022692"/>
    </source>
</evidence>
<keyword evidence="4 11" id="KW-0812">Transmembrane</keyword>
<comment type="function">
    <text evidence="11">Part of the high-affinity ATP-driven potassium transport (or Kdp) system, which catalyzes the hydrolysis of ATP coupled with the electrogenic transport of potassium into the cytoplasm. This subunit acts as a catalytic chaperone that increases the ATP-binding affinity of the ATP-hydrolyzing subunit KdpB by the formation of a transient KdpB/KdpC/ATP ternary complex.</text>
</comment>
<accession>A0ABS4UPL5</accession>
<comment type="caution">
    <text evidence="13">The sequence shown here is derived from an EMBL/GenBank/DDBJ whole genome shotgun (WGS) entry which is preliminary data.</text>
</comment>
<evidence type="ECO:0000256" key="9">
    <source>
        <dbReference type="ARBA" id="ARBA00023065"/>
    </source>
</evidence>
<evidence type="ECO:0000256" key="7">
    <source>
        <dbReference type="ARBA" id="ARBA00022958"/>
    </source>
</evidence>
<keyword evidence="6 11" id="KW-0067">ATP-binding</keyword>
<feature type="compositionally biased region" description="Polar residues" evidence="12">
    <location>
        <begin position="104"/>
        <end position="113"/>
    </location>
</feature>
<evidence type="ECO:0000256" key="12">
    <source>
        <dbReference type="SAM" id="MobiDB-lite"/>
    </source>
</evidence>
<keyword evidence="9 11" id="KW-0406">Ion transport</keyword>
<keyword evidence="10 11" id="KW-0472">Membrane</keyword>
<organism evidence="13 14">
    <name type="scientific">Kribbella aluminosa</name>
    <dbReference type="NCBI Taxonomy" id="416017"/>
    <lineage>
        <taxon>Bacteria</taxon>
        <taxon>Bacillati</taxon>
        <taxon>Actinomycetota</taxon>
        <taxon>Actinomycetes</taxon>
        <taxon>Propionibacteriales</taxon>
        <taxon>Kribbellaceae</taxon>
        <taxon>Kribbella</taxon>
    </lineage>
</organism>
<keyword evidence="1 11" id="KW-0813">Transport</keyword>
<evidence type="ECO:0000256" key="2">
    <source>
        <dbReference type="ARBA" id="ARBA00022475"/>
    </source>
</evidence>
<dbReference type="HAMAP" id="MF_00276">
    <property type="entry name" value="KdpC"/>
    <property type="match status" value="1"/>
</dbReference>
<dbReference type="InterPro" id="IPR003820">
    <property type="entry name" value="KdpC"/>
</dbReference>
<evidence type="ECO:0000256" key="8">
    <source>
        <dbReference type="ARBA" id="ARBA00022989"/>
    </source>
</evidence>
<dbReference type="Proteomes" id="UP000755585">
    <property type="component" value="Unassembled WGS sequence"/>
</dbReference>
<keyword evidence="14" id="KW-1185">Reference proteome</keyword>
<dbReference type="EMBL" id="JAGINT010000002">
    <property type="protein sequence ID" value="MBP2353499.1"/>
    <property type="molecule type" value="Genomic_DNA"/>
</dbReference>
<dbReference type="RefSeq" id="WP_209696449.1">
    <property type="nucleotide sequence ID" value="NZ_BAAAVU010000001.1"/>
</dbReference>